<dbReference type="Pfam" id="PF06841">
    <property type="entry name" value="Phage_T4_gp19"/>
    <property type="match status" value="1"/>
</dbReference>
<reference evidence="1 2" key="1">
    <citation type="journal article" date="2012" name="J. Bacteriol.">
        <title>Genome sequence of the cycloprodigiosin-producing bacterial strain Pseudoalteromonas rubra ATCC 29570(T).</title>
        <authorList>
            <person name="Xie B.B."/>
            <person name="Shu Y.L."/>
            <person name="Qin Q.L."/>
            <person name="Rong J.C."/>
            <person name="Zhang X.Y."/>
            <person name="Chen X.L."/>
            <person name="Zhou B.C."/>
            <person name="Zhang Y.Z."/>
        </authorList>
    </citation>
    <scope>NUCLEOTIDE SEQUENCE [LARGE SCALE GENOMIC DNA]</scope>
    <source>
        <strain evidence="1 2">DSM 6842</strain>
    </source>
</reference>
<evidence type="ECO:0008006" key="3">
    <source>
        <dbReference type="Google" id="ProtNLM"/>
    </source>
</evidence>
<comment type="caution">
    <text evidence="1">The sequence shown here is derived from an EMBL/GenBank/DDBJ whole genome shotgun (WGS) entry which is preliminary data.</text>
</comment>
<dbReference type="AlphaFoldDB" id="A0A8T0C4P8"/>
<dbReference type="InterPro" id="IPR010667">
    <property type="entry name" value="Phage_T4_Gp19"/>
</dbReference>
<evidence type="ECO:0000313" key="2">
    <source>
        <dbReference type="Proteomes" id="UP000016480"/>
    </source>
</evidence>
<dbReference type="NCBIfam" id="TIGR02241">
    <property type="entry name" value="conserved hypothetical phage tail region protein"/>
    <property type="match status" value="1"/>
</dbReference>
<proteinExistence type="predicted"/>
<accession>A0A8T0C4P8</accession>
<dbReference type="GeneID" id="61357932"/>
<dbReference type="InterPro" id="IPR011747">
    <property type="entry name" value="CHP02241"/>
</dbReference>
<evidence type="ECO:0000313" key="1">
    <source>
        <dbReference type="EMBL" id="KAF7785716.1"/>
    </source>
</evidence>
<dbReference type="PANTHER" id="PTHR38009">
    <property type="entry name" value="CONSERVED HYPOTHETICAL PHAGE TAIL PROTEIN"/>
    <property type="match status" value="1"/>
</dbReference>
<sequence>MADNQAAIKDTYPLSAFRYMVKVGDDEMNCSEVSGLNIEYDDFEYKEATKEGVKSYQLLGQVKPPSITLKRGLFKAKSEMYKWLSEIHTSDFTKKDIVISLLDNENSSVMTWSVLGAFPTKFEGPSLKADDNSAAFQSLELKAASISVS</sequence>
<dbReference type="EMBL" id="AHCD03000035">
    <property type="protein sequence ID" value="KAF7785716.1"/>
    <property type="molecule type" value="Genomic_DNA"/>
</dbReference>
<dbReference type="PANTHER" id="PTHR38009:SF1">
    <property type="entry name" value="CONSERVED HYPOTHETICAL PHAGE TAIL PROTEIN"/>
    <property type="match status" value="1"/>
</dbReference>
<organism evidence="1 2">
    <name type="scientific">Pseudoalteromonas rubra</name>
    <dbReference type="NCBI Taxonomy" id="43658"/>
    <lineage>
        <taxon>Bacteria</taxon>
        <taxon>Pseudomonadati</taxon>
        <taxon>Pseudomonadota</taxon>
        <taxon>Gammaproteobacteria</taxon>
        <taxon>Alteromonadales</taxon>
        <taxon>Pseudoalteromonadaceae</taxon>
        <taxon>Pseudoalteromonas</taxon>
    </lineage>
</organism>
<name>A0A8T0C4P8_9GAMM</name>
<protein>
    <recommendedName>
        <fullName evidence="3">Phage tail protein</fullName>
    </recommendedName>
</protein>
<dbReference type="Proteomes" id="UP000016480">
    <property type="component" value="Unassembled WGS sequence"/>
</dbReference>
<gene>
    <name evidence="1" type="ORF">PRUB_a0081</name>
</gene>
<dbReference type="GO" id="GO:0005198">
    <property type="term" value="F:structural molecule activity"/>
    <property type="evidence" value="ECO:0007669"/>
    <property type="project" value="InterPro"/>
</dbReference>
<dbReference type="RefSeq" id="WP_010386066.1">
    <property type="nucleotide sequence ID" value="NZ_AHCD03000035.1"/>
</dbReference>